<reference evidence="2" key="1">
    <citation type="submission" date="2022-03" db="EMBL/GenBank/DDBJ databases">
        <authorList>
            <person name="Martin H S."/>
        </authorList>
    </citation>
    <scope>NUCLEOTIDE SEQUENCE</scope>
</reference>
<evidence type="ECO:0000256" key="1">
    <source>
        <dbReference type="SAM" id="MobiDB-lite"/>
    </source>
</evidence>
<keyword evidence="3" id="KW-1185">Reference proteome</keyword>
<dbReference type="Proteomes" id="UP000837857">
    <property type="component" value="Chromosome 17"/>
</dbReference>
<sequence>MQRTDRIANESPAEVDTRSNSRRTIRDLELFRKNVPLFYGKGDNRAIGSRDIRGIKGILLWEGADARTATTPGRHRDDAEATWDDTEPQSRVN</sequence>
<feature type="non-terminal residue" evidence="2">
    <location>
        <position position="93"/>
    </location>
</feature>
<feature type="region of interest" description="Disordered" evidence="1">
    <location>
        <begin position="1"/>
        <end position="21"/>
    </location>
</feature>
<proteinExistence type="predicted"/>
<name>A0ABN8I2P7_9NEOP</name>
<gene>
    <name evidence="2" type="ORF">IPOD504_LOCUS5745</name>
</gene>
<evidence type="ECO:0000313" key="2">
    <source>
        <dbReference type="EMBL" id="CAH2047370.1"/>
    </source>
</evidence>
<dbReference type="EMBL" id="OW152829">
    <property type="protein sequence ID" value="CAH2047370.1"/>
    <property type="molecule type" value="Genomic_DNA"/>
</dbReference>
<evidence type="ECO:0000313" key="3">
    <source>
        <dbReference type="Proteomes" id="UP000837857"/>
    </source>
</evidence>
<protein>
    <submittedName>
        <fullName evidence="2">Uncharacterized protein</fullName>
    </submittedName>
</protein>
<feature type="region of interest" description="Disordered" evidence="1">
    <location>
        <begin position="66"/>
        <end position="93"/>
    </location>
</feature>
<organism evidence="2 3">
    <name type="scientific">Iphiclides podalirius</name>
    <name type="common">scarce swallowtail</name>
    <dbReference type="NCBI Taxonomy" id="110791"/>
    <lineage>
        <taxon>Eukaryota</taxon>
        <taxon>Metazoa</taxon>
        <taxon>Ecdysozoa</taxon>
        <taxon>Arthropoda</taxon>
        <taxon>Hexapoda</taxon>
        <taxon>Insecta</taxon>
        <taxon>Pterygota</taxon>
        <taxon>Neoptera</taxon>
        <taxon>Endopterygota</taxon>
        <taxon>Lepidoptera</taxon>
        <taxon>Glossata</taxon>
        <taxon>Ditrysia</taxon>
        <taxon>Papilionoidea</taxon>
        <taxon>Papilionidae</taxon>
        <taxon>Papilioninae</taxon>
        <taxon>Iphiclides</taxon>
    </lineage>
</organism>
<accession>A0ABN8I2P7</accession>